<proteinExistence type="predicted"/>
<sequence>MTKLQLTAIIAKTPLSDRRHLFPDASLLRTVRATFTAYGSSLHKGLVKHPVTKLPLRYTLKALKLPQWPFNE</sequence>
<organism evidence="1 2">
    <name type="scientific">Vibrio tasmaniensis</name>
    <dbReference type="NCBI Taxonomy" id="212663"/>
    <lineage>
        <taxon>Bacteria</taxon>
        <taxon>Pseudomonadati</taxon>
        <taxon>Pseudomonadota</taxon>
        <taxon>Gammaproteobacteria</taxon>
        <taxon>Vibrionales</taxon>
        <taxon>Vibrionaceae</taxon>
        <taxon>Vibrio</taxon>
    </lineage>
</organism>
<evidence type="ECO:0000313" key="1">
    <source>
        <dbReference type="EMBL" id="TKG27587.1"/>
    </source>
</evidence>
<name>A0AB38NIW5_9VIBR</name>
<evidence type="ECO:0000313" key="2">
    <source>
        <dbReference type="Proteomes" id="UP000308018"/>
    </source>
</evidence>
<dbReference type="Proteomes" id="UP000308018">
    <property type="component" value="Unassembled WGS sequence"/>
</dbReference>
<gene>
    <name evidence="1" type="ORF">FC057_22995</name>
</gene>
<comment type="caution">
    <text evidence="1">The sequence shown here is derived from an EMBL/GenBank/DDBJ whole genome shotgun (WGS) entry which is preliminary data.</text>
</comment>
<accession>A0AB38NIW5</accession>
<dbReference type="EMBL" id="SYVV01000051">
    <property type="protein sequence ID" value="TKG27587.1"/>
    <property type="molecule type" value="Genomic_DNA"/>
</dbReference>
<dbReference type="RefSeq" id="WP_102257391.1">
    <property type="nucleotide sequence ID" value="NZ_MDBG01000036.1"/>
</dbReference>
<dbReference type="AlphaFoldDB" id="A0AB38NIW5"/>
<protein>
    <recommendedName>
        <fullName evidence="3">Mobile element protein</fullName>
    </recommendedName>
</protein>
<reference evidence="1 2" key="1">
    <citation type="submission" date="2019-04" db="EMBL/GenBank/DDBJ databases">
        <title>A reverse ecology approach based on a biological definition of microbial populations.</title>
        <authorList>
            <person name="Arevalo P."/>
            <person name="Vaninsberghe D."/>
            <person name="Elsherbini J."/>
            <person name="Gore J."/>
            <person name="Polz M."/>
        </authorList>
    </citation>
    <scope>NUCLEOTIDE SEQUENCE [LARGE SCALE GENOMIC DNA]</scope>
    <source>
        <strain evidence="1 2">10N.222.45.A8</strain>
    </source>
</reference>
<evidence type="ECO:0008006" key="3">
    <source>
        <dbReference type="Google" id="ProtNLM"/>
    </source>
</evidence>